<reference evidence="2" key="1">
    <citation type="submission" date="2021-04" db="EMBL/GenBank/DDBJ databases">
        <title>Dactylosporangium aurantiacum NRRL B-8018 full assembly.</title>
        <authorList>
            <person name="Hartkoorn R.C."/>
            <person name="Beaudoing E."/>
            <person name="Hot D."/>
        </authorList>
    </citation>
    <scope>NUCLEOTIDE SEQUENCE</scope>
    <source>
        <strain evidence="2">NRRL B-8018</strain>
    </source>
</reference>
<dbReference type="AlphaFoldDB" id="A0A9Q9IIJ7"/>
<evidence type="ECO:0000313" key="2">
    <source>
        <dbReference type="EMBL" id="UWZ54577.1"/>
    </source>
</evidence>
<dbReference type="KEGG" id="daur:Daura_50550"/>
<name>A0A9Q9IIJ7_9ACTN</name>
<feature type="region of interest" description="Disordered" evidence="1">
    <location>
        <begin position="34"/>
        <end position="57"/>
    </location>
</feature>
<dbReference type="EMBL" id="CP073767">
    <property type="protein sequence ID" value="UWZ54577.1"/>
    <property type="molecule type" value="Genomic_DNA"/>
</dbReference>
<evidence type="ECO:0000313" key="3">
    <source>
        <dbReference type="Proteomes" id="UP001058003"/>
    </source>
</evidence>
<dbReference type="Proteomes" id="UP001058003">
    <property type="component" value="Chromosome"/>
</dbReference>
<dbReference type="OrthoDB" id="3394321at2"/>
<protein>
    <submittedName>
        <fullName evidence="2">Uncharacterized protein</fullName>
    </submittedName>
</protein>
<sequence length="57" mass="6025">MTESQARVLEPFPGFDVDDLGDFAVEHRSVTLADQLAGGPEHAAEPESPKGLAGMDD</sequence>
<accession>A0A9Q9IIJ7</accession>
<proteinExistence type="predicted"/>
<organism evidence="2 3">
    <name type="scientific">Dactylosporangium aurantiacum</name>
    <dbReference type="NCBI Taxonomy" id="35754"/>
    <lineage>
        <taxon>Bacteria</taxon>
        <taxon>Bacillati</taxon>
        <taxon>Actinomycetota</taxon>
        <taxon>Actinomycetes</taxon>
        <taxon>Micromonosporales</taxon>
        <taxon>Micromonosporaceae</taxon>
        <taxon>Dactylosporangium</taxon>
    </lineage>
</organism>
<gene>
    <name evidence="2" type="ORF">Daura_50550</name>
</gene>
<evidence type="ECO:0000256" key="1">
    <source>
        <dbReference type="SAM" id="MobiDB-lite"/>
    </source>
</evidence>
<keyword evidence="3" id="KW-1185">Reference proteome</keyword>
<dbReference type="RefSeq" id="WP_156089655.1">
    <property type="nucleotide sequence ID" value="NZ_CP073767.1"/>
</dbReference>